<dbReference type="GO" id="GO:0034244">
    <property type="term" value="P:negative regulation of transcription elongation by RNA polymerase II"/>
    <property type="evidence" value="ECO:0007669"/>
    <property type="project" value="InterPro"/>
</dbReference>
<organism evidence="8 9">
    <name type="scientific">Panicum virgatum</name>
    <name type="common">Blackwell switchgrass</name>
    <dbReference type="NCBI Taxonomy" id="38727"/>
    <lineage>
        <taxon>Eukaryota</taxon>
        <taxon>Viridiplantae</taxon>
        <taxon>Streptophyta</taxon>
        <taxon>Embryophyta</taxon>
        <taxon>Tracheophyta</taxon>
        <taxon>Spermatophyta</taxon>
        <taxon>Magnoliopsida</taxon>
        <taxon>Liliopsida</taxon>
        <taxon>Poales</taxon>
        <taxon>Poaceae</taxon>
        <taxon>PACMAD clade</taxon>
        <taxon>Panicoideae</taxon>
        <taxon>Panicodae</taxon>
        <taxon>Paniceae</taxon>
        <taxon>Panicinae</taxon>
        <taxon>Panicum</taxon>
        <taxon>Panicum sect. Hiantes</taxon>
    </lineage>
</organism>
<feature type="domain" description="AIPP2-like SPOC-like" evidence="7">
    <location>
        <begin position="403"/>
        <end position="528"/>
    </location>
</feature>
<keyword evidence="4" id="KW-0805">Transcription regulation</keyword>
<evidence type="ECO:0000259" key="7">
    <source>
        <dbReference type="Pfam" id="PF23121"/>
    </source>
</evidence>
<feature type="region of interest" description="Disordered" evidence="6">
    <location>
        <begin position="212"/>
        <end position="253"/>
    </location>
</feature>
<keyword evidence="3" id="KW-0862">Zinc</keyword>
<feature type="compositionally biased region" description="Polar residues" evidence="6">
    <location>
        <begin position="63"/>
        <end position="78"/>
    </location>
</feature>
<evidence type="ECO:0000313" key="9">
    <source>
        <dbReference type="Proteomes" id="UP000823388"/>
    </source>
</evidence>
<comment type="caution">
    <text evidence="8">The sequence shown here is derived from an EMBL/GenBank/DDBJ whole genome shotgun (WGS) entry which is preliminary data.</text>
</comment>
<evidence type="ECO:0000256" key="6">
    <source>
        <dbReference type="SAM" id="MobiDB-lite"/>
    </source>
</evidence>
<keyword evidence="9" id="KW-1185">Reference proteome</keyword>
<proteinExistence type="predicted"/>
<dbReference type="GO" id="GO:0008270">
    <property type="term" value="F:zinc ion binding"/>
    <property type="evidence" value="ECO:0007669"/>
    <property type="project" value="UniProtKB-KW"/>
</dbReference>
<feature type="region of interest" description="Disordered" evidence="6">
    <location>
        <begin position="318"/>
        <end position="356"/>
    </location>
</feature>
<evidence type="ECO:0000313" key="8">
    <source>
        <dbReference type="EMBL" id="KAG2623121.1"/>
    </source>
</evidence>
<feature type="region of interest" description="Disordered" evidence="6">
    <location>
        <begin position="21"/>
        <end position="78"/>
    </location>
</feature>
<dbReference type="Proteomes" id="UP000823388">
    <property type="component" value="Chromosome 3K"/>
</dbReference>
<evidence type="ECO:0000256" key="5">
    <source>
        <dbReference type="ARBA" id="ARBA00023163"/>
    </source>
</evidence>
<evidence type="ECO:0000256" key="4">
    <source>
        <dbReference type="ARBA" id="ARBA00023015"/>
    </source>
</evidence>
<dbReference type="PANTHER" id="PTHR33304">
    <property type="match status" value="1"/>
</dbReference>
<dbReference type="Pfam" id="PF23121">
    <property type="entry name" value="SPOC_AIPP2"/>
    <property type="match status" value="1"/>
</dbReference>
<protein>
    <recommendedName>
        <fullName evidence="7">AIPP2-like SPOC-like domain-containing protein</fullName>
    </recommendedName>
</protein>
<keyword evidence="1" id="KW-0479">Metal-binding</keyword>
<dbReference type="InterPro" id="IPR056280">
    <property type="entry name" value="AIPP2-like_SPOC"/>
</dbReference>
<accession>A0A8T0UGK2</accession>
<keyword evidence="5" id="KW-0804">Transcription</keyword>
<dbReference type="AlphaFoldDB" id="A0A8T0UGK2"/>
<evidence type="ECO:0000256" key="1">
    <source>
        <dbReference type="ARBA" id="ARBA00022723"/>
    </source>
</evidence>
<dbReference type="EMBL" id="CM029041">
    <property type="protein sequence ID" value="KAG2623121.1"/>
    <property type="molecule type" value="Genomic_DNA"/>
</dbReference>
<sequence length="689" mass="77358">MVFRPTQRKPRQEVSKILKKSRKEYRKTQENMRVGPLPVKQYPLKNSNTGRLEARIMGKSDSKSNQVQPTSSLKSHLISSEEQKISTLLRSWEDMDAALKKPHPFKKKVEVPKVSPPTRLKAMPELAHKEIKRSKEQSKFDQGEAINVRKDGTEKLDLPKSSNLSAIPKKPNTLMEHKLVVSKNNCSDECKEKHVGVESSKGNCKDHASGGLDIHGALHKPEDNKSLNGNQPMQGLRNSGKSSSKTFDEDLSRRRRDKALHKEDGHSLHNADQRGLTEINFELSNKGEVAKCDGNTNNGMPKKRKVPSLEVNPKTIEFNDSKDFQGNNMVSRPRKKQRCVTSNDEEKGAEYGGGDFGPMGVEDDIARSMSQATILKDGHAKVFVPLFVEQQRCCSKPIDIPHWSGIFKIDGKEYMSVAGHLSNKSCEEVWSLSRQLTPLVELKRFSRLEVWPKAWETLKPNDGNIGMYFFPLDMRQDNDMDQLIKEVIEDDLVLQAIIGDVEMLIFPSILLPNRHQTFQRKYYLWGVFKPREDKGVAAEPPSAIERFAHEVEKEKQWHILVDQQDEMILKTSTMNNLPIKGLQVEASRVKGPPNMSFDVKAPNEGTQAEAEAAPVATNAATSPANHGQIDPTCMGLPAGRLMGFVARRTPKLEQLVQEMKHEGVLVFAMEGDSLGAESWPGNMATAVQK</sequence>
<evidence type="ECO:0000256" key="3">
    <source>
        <dbReference type="ARBA" id="ARBA00022833"/>
    </source>
</evidence>
<dbReference type="GO" id="GO:0140566">
    <property type="term" value="F:histone reader activity"/>
    <property type="evidence" value="ECO:0007669"/>
    <property type="project" value="InterPro"/>
</dbReference>
<dbReference type="PANTHER" id="PTHR33304:SF49">
    <property type="entry name" value="OS12G0161500 PROTEIN"/>
    <property type="match status" value="1"/>
</dbReference>
<feature type="compositionally biased region" description="Polar residues" evidence="6">
    <location>
        <begin position="226"/>
        <end position="245"/>
    </location>
</feature>
<dbReference type="OrthoDB" id="787165at2759"/>
<name>A0A8T0UGK2_PANVG</name>
<gene>
    <name evidence="8" type="ORF">PVAP13_3KG037600</name>
</gene>
<reference evidence="8" key="1">
    <citation type="submission" date="2020-05" db="EMBL/GenBank/DDBJ databases">
        <title>WGS assembly of Panicum virgatum.</title>
        <authorList>
            <person name="Lovell J.T."/>
            <person name="Jenkins J."/>
            <person name="Shu S."/>
            <person name="Juenger T.E."/>
            <person name="Schmutz J."/>
        </authorList>
    </citation>
    <scope>NUCLEOTIDE SEQUENCE</scope>
    <source>
        <strain evidence="8">AP13</strain>
    </source>
</reference>
<feature type="compositionally biased region" description="Basic and acidic residues" evidence="6">
    <location>
        <begin position="52"/>
        <end position="62"/>
    </location>
</feature>
<dbReference type="InterPro" id="IPR049914">
    <property type="entry name" value="PHD1-3/5-6"/>
</dbReference>
<evidence type="ECO:0000256" key="2">
    <source>
        <dbReference type="ARBA" id="ARBA00022771"/>
    </source>
</evidence>
<keyword evidence="2" id="KW-0863">Zinc-finger</keyword>